<feature type="coiled-coil region" evidence="1">
    <location>
        <begin position="307"/>
        <end position="334"/>
    </location>
</feature>
<dbReference type="EMBL" id="LNXV01000033">
    <property type="protein sequence ID" value="KTC78243.1"/>
    <property type="molecule type" value="Genomic_DNA"/>
</dbReference>
<organism evidence="2 3">
    <name type="scientific">Legionella brunensis</name>
    <dbReference type="NCBI Taxonomy" id="29422"/>
    <lineage>
        <taxon>Bacteria</taxon>
        <taxon>Pseudomonadati</taxon>
        <taxon>Pseudomonadota</taxon>
        <taxon>Gammaproteobacteria</taxon>
        <taxon>Legionellales</taxon>
        <taxon>Legionellaceae</taxon>
        <taxon>Legionella</taxon>
    </lineage>
</organism>
<dbReference type="Proteomes" id="UP000054742">
    <property type="component" value="Unassembled WGS sequence"/>
</dbReference>
<evidence type="ECO:0000313" key="3">
    <source>
        <dbReference type="Proteomes" id="UP000054742"/>
    </source>
</evidence>
<name>A0A0W0S468_9GAMM</name>
<keyword evidence="1" id="KW-0175">Coiled coil</keyword>
<evidence type="ECO:0000313" key="2">
    <source>
        <dbReference type="EMBL" id="KTC78243.1"/>
    </source>
</evidence>
<evidence type="ECO:0000256" key="1">
    <source>
        <dbReference type="SAM" id="Coils"/>
    </source>
</evidence>
<dbReference type="AlphaFoldDB" id="A0A0W0S468"/>
<protein>
    <submittedName>
        <fullName evidence="2">Uncharacterized protein</fullName>
    </submittedName>
</protein>
<accession>A0A0W0S468</accession>
<dbReference type="PATRIC" id="fig|29422.6.peg.2698"/>
<proteinExistence type="predicted"/>
<sequence length="343" mass="39151">MFTKMPLKFSPTLRISDDVFSFIKSHAATSVYEIQANDYIENKSSVLVQINAIIEKQAPPKFYILEFGIPSRFPGEHTAAIGHAITAFVDIHNKKIITNDSLYGEVSKSGEKIDFPKELAQSLAEAYPGYEIQEDVTNLQKPGEIICVWLTYVKARYYSMGKTLSRGNLAQEWYNDMLAVNQNQLTLAIGSSSEQKMDSWLNAIYLSLREKLTKKYNLSSTDPSFSRAFYRLFFEVAEHAFQAVENSKTKFELISNFYEYAYFKDYILSLSGNHVVDELYGIFTSLKYKIFSKIQSSHTPTTGSLFAETYKFDAQALQENKKEIIEQFQALIQTLITAPLMLQ</sequence>
<keyword evidence="3" id="KW-1185">Reference proteome</keyword>
<reference evidence="2 3" key="1">
    <citation type="submission" date="2015-11" db="EMBL/GenBank/DDBJ databases">
        <title>Genomic analysis of 38 Legionella species identifies large and diverse effector repertoires.</title>
        <authorList>
            <person name="Burstein D."/>
            <person name="Amaro F."/>
            <person name="Zusman T."/>
            <person name="Lifshitz Z."/>
            <person name="Cohen O."/>
            <person name="Gilbert J.A."/>
            <person name="Pupko T."/>
            <person name="Shuman H.A."/>
            <person name="Segal G."/>
        </authorList>
    </citation>
    <scope>NUCLEOTIDE SEQUENCE [LARGE SCALE GENOMIC DNA]</scope>
    <source>
        <strain evidence="2 3">ATCC 43878</strain>
    </source>
</reference>
<dbReference type="OrthoDB" id="9803476at2"/>
<gene>
    <name evidence="2" type="ORF">Lbru_2535</name>
</gene>
<dbReference type="RefSeq" id="WP_058442508.1">
    <property type="nucleotide sequence ID" value="NZ_CAAAHU010000004.1"/>
</dbReference>
<comment type="caution">
    <text evidence="2">The sequence shown here is derived from an EMBL/GenBank/DDBJ whole genome shotgun (WGS) entry which is preliminary data.</text>
</comment>